<proteinExistence type="inferred from homology"/>
<keyword evidence="3" id="KW-0687">Ribonucleoprotein</keyword>
<evidence type="ECO:0000256" key="1">
    <source>
        <dbReference type="ARBA" id="ARBA00009083"/>
    </source>
</evidence>
<dbReference type="Gene3D" id="1.10.287.1480">
    <property type="match status" value="1"/>
</dbReference>
<comment type="similarity">
    <text evidence="1">Belongs to the universal ribosomal protein uS14 family.</text>
</comment>
<evidence type="ECO:0000313" key="4">
    <source>
        <dbReference type="EMBL" id="PXF43020.1"/>
    </source>
</evidence>
<keyword evidence="2 4" id="KW-0689">Ribosomal protein</keyword>
<dbReference type="AlphaFoldDB" id="A0A2V3IPG4"/>
<reference evidence="4 5" key="1">
    <citation type="journal article" date="2018" name="Mol. Biol. Evol.">
        <title>Analysis of the draft genome of the red seaweed Gracilariopsis chorda provides insights into genome size evolution in Rhodophyta.</title>
        <authorList>
            <person name="Lee J."/>
            <person name="Yang E.C."/>
            <person name="Graf L."/>
            <person name="Yang J.H."/>
            <person name="Qiu H."/>
            <person name="Zel Zion U."/>
            <person name="Chan C.X."/>
            <person name="Stephens T.G."/>
            <person name="Weber A.P.M."/>
            <person name="Boo G.H."/>
            <person name="Boo S.M."/>
            <person name="Kim K.M."/>
            <person name="Shin Y."/>
            <person name="Jung M."/>
            <person name="Lee S.J."/>
            <person name="Yim H.S."/>
            <person name="Lee J.H."/>
            <person name="Bhattacharya D."/>
            <person name="Yoon H.S."/>
        </authorList>
    </citation>
    <scope>NUCLEOTIDE SEQUENCE [LARGE SCALE GENOMIC DNA]</scope>
    <source>
        <strain evidence="4 5">SKKU-2015</strain>
        <tissue evidence="4">Whole body</tissue>
    </source>
</reference>
<accession>A0A2V3IPG4</accession>
<dbReference type="Pfam" id="PF00253">
    <property type="entry name" value="Ribosomal_S14"/>
    <property type="match status" value="1"/>
</dbReference>
<evidence type="ECO:0000256" key="2">
    <source>
        <dbReference type="ARBA" id="ARBA00022980"/>
    </source>
</evidence>
<dbReference type="InterPro" id="IPR001209">
    <property type="entry name" value="Ribosomal_uS14"/>
</dbReference>
<dbReference type="OrthoDB" id="413436at2759"/>
<keyword evidence="5" id="KW-1185">Reference proteome</keyword>
<gene>
    <name evidence="4" type="ORF">BWQ96_07268</name>
</gene>
<dbReference type="SUPFAM" id="SSF57716">
    <property type="entry name" value="Glucocorticoid receptor-like (DNA-binding domain)"/>
    <property type="match status" value="1"/>
</dbReference>
<dbReference type="EMBL" id="NBIV01000141">
    <property type="protein sequence ID" value="PXF43020.1"/>
    <property type="molecule type" value="Genomic_DNA"/>
</dbReference>
<protein>
    <submittedName>
        <fullName evidence="4">Ribosomal protein S14, mitochondrial</fullName>
    </submittedName>
</protein>
<dbReference type="GO" id="GO:0005763">
    <property type="term" value="C:mitochondrial small ribosomal subunit"/>
    <property type="evidence" value="ECO:0007669"/>
    <property type="project" value="TreeGrafter"/>
</dbReference>
<organism evidence="4 5">
    <name type="scientific">Gracilariopsis chorda</name>
    <dbReference type="NCBI Taxonomy" id="448386"/>
    <lineage>
        <taxon>Eukaryota</taxon>
        <taxon>Rhodophyta</taxon>
        <taxon>Florideophyceae</taxon>
        <taxon>Rhodymeniophycidae</taxon>
        <taxon>Gracilariales</taxon>
        <taxon>Gracilariaceae</taxon>
        <taxon>Gracilariopsis</taxon>
    </lineage>
</organism>
<dbReference type="NCBIfam" id="NF006477">
    <property type="entry name" value="PRK08881.1"/>
    <property type="match status" value="1"/>
</dbReference>
<evidence type="ECO:0000313" key="5">
    <source>
        <dbReference type="Proteomes" id="UP000247409"/>
    </source>
</evidence>
<dbReference type="GO" id="GO:0006412">
    <property type="term" value="P:translation"/>
    <property type="evidence" value="ECO:0007669"/>
    <property type="project" value="InterPro"/>
</dbReference>
<dbReference type="Proteomes" id="UP000247409">
    <property type="component" value="Unassembled WGS sequence"/>
</dbReference>
<name>A0A2V3IPG4_9FLOR</name>
<dbReference type="PANTHER" id="PTHR19836:SF19">
    <property type="entry name" value="SMALL RIBOSOMAL SUBUNIT PROTEIN US14M"/>
    <property type="match status" value="1"/>
</dbReference>
<dbReference type="GO" id="GO:0003735">
    <property type="term" value="F:structural constituent of ribosome"/>
    <property type="evidence" value="ECO:0007669"/>
    <property type="project" value="InterPro"/>
</dbReference>
<comment type="caution">
    <text evidence="4">The sequence shown here is derived from an EMBL/GenBank/DDBJ whole genome shotgun (WGS) entry which is preliminary data.</text>
</comment>
<sequence>MGKIHMDQVRRRLFAEAEIPRLVLKSIIMSSRLPPSVRQAAQARLSAMPANTSATRIRMRCVLTGRPRAVDSKTRLSRIMFRKLASEGQLPGIWKAR</sequence>
<evidence type="ECO:0000256" key="3">
    <source>
        <dbReference type="ARBA" id="ARBA00023274"/>
    </source>
</evidence>
<dbReference type="PANTHER" id="PTHR19836">
    <property type="entry name" value="30S RIBOSOMAL PROTEIN S14"/>
    <property type="match status" value="1"/>
</dbReference>
<dbReference type="STRING" id="448386.A0A2V3IPG4"/>
<dbReference type="FunFam" id="1.10.287.1480:FF:000001">
    <property type="entry name" value="30S ribosomal protein S14"/>
    <property type="match status" value="1"/>
</dbReference>